<gene>
    <name evidence="1" type="ORF">PDE_02116</name>
</gene>
<dbReference type="HOGENOM" id="CLU_035263_1_2_1"/>
<reference evidence="1 2" key="1">
    <citation type="journal article" date="2013" name="PLoS ONE">
        <title>Genomic and secretomic analyses reveal unique features of the lignocellulolytic enzyme system of Penicillium decumbens.</title>
        <authorList>
            <person name="Liu G."/>
            <person name="Zhang L."/>
            <person name="Wei X."/>
            <person name="Zou G."/>
            <person name="Qin Y."/>
            <person name="Ma L."/>
            <person name="Li J."/>
            <person name="Zheng H."/>
            <person name="Wang S."/>
            <person name="Wang C."/>
            <person name="Xun L."/>
            <person name="Zhao G.-P."/>
            <person name="Zhou Z."/>
            <person name="Qu Y."/>
        </authorList>
    </citation>
    <scope>NUCLEOTIDE SEQUENCE [LARGE SCALE GENOMIC DNA]</scope>
    <source>
        <strain evidence="2">114-2 / CGMCC 5302</strain>
    </source>
</reference>
<protein>
    <submittedName>
        <fullName evidence="1">Uncharacterized protein</fullName>
    </submittedName>
</protein>
<dbReference type="PANTHER" id="PTHR38797">
    <property type="entry name" value="NUCLEAR PORE COMPLEX PROTEIN NUP85-RELATED"/>
    <property type="match status" value="1"/>
</dbReference>
<dbReference type="Proteomes" id="UP000019376">
    <property type="component" value="Unassembled WGS sequence"/>
</dbReference>
<dbReference type="InterPro" id="IPR053204">
    <property type="entry name" value="Oxopyrrolidines_Biosynth-assoc"/>
</dbReference>
<accession>S8AMP7</accession>
<keyword evidence="2" id="KW-1185">Reference proteome</keyword>
<dbReference type="PhylomeDB" id="S8AMP7"/>
<dbReference type="InterPro" id="IPR022085">
    <property type="entry name" value="OpdG"/>
</dbReference>
<dbReference type="STRING" id="933388.S8AMP7"/>
<dbReference type="EMBL" id="KB644409">
    <property type="protein sequence ID" value="EPS27173.1"/>
    <property type="molecule type" value="Genomic_DNA"/>
</dbReference>
<dbReference type="eggNOG" id="ENOG502S6XE">
    <property type="taxonomic scope" value="Eukaryota"/>
</dbReference>
<proteinExistence type="predicted"/>
<sequence length="282" mass="31923">MSNKNFIRQIESMSEFKLLQTVVKGEIKIQDAVQKIVDRTMSTLPSASGATQRSDIGLTDYNVSLAVMELAQRLEIPDRARLVEFTIHLQEQVALDPASNEPLKVQGDILWRDMPSFGYTELETWFEFGGAYKDRWVKLNAFLAQLTQAAWIDYPALGQEARYSPLDKSLRAIWSLSMALESESPPATLQDTAAMEAACQWLIYAGERLWINVLNARTYPKVAGAGPGKGYHKRGWTGFTRERWGLWEDALKEGRAACNDQRILKLMEEALNSLQKSMTQEK</sequence>
<evidence type="ECO:0000313" key="2">
    <source>
        <dbReference type="Proteomes" id="UP000019376"/>
    </source>
</evidence>
<dbReference type="AlphaFoldDB" id="S8AMP7"/>
<organism evidence="1 2">
    <name type="scientific">Penicillium oxalicum (strain 114-2 / CGMCC 5302)</name>
    <name type="common">Penicillium decumbens</name>
    <dbReference type="NCBI Taxonomy" id="933388"/>
    <lineage>
        <taxon>Eukaryota</taxon>
        <taxon>Fungi</taxon>
        <taxon>Dikarya</taxon>
        <taxon>Ascomycota</taxon>
        <taxon>Pezizomycotina</taxon>
        <taxon>Eurotiomycetes</taxon>
        <taxon>Eurotiomycetidae</taxon>
        <taxon>Eurotiales</taxon>
        <taxon>Aspergillaceae</taxon>
        <taxon>Penicillium</taxon>
    </lineage>
</organism>
<name>S8AMP7_PENO1</name>
<dbReference type="OrthoDB" id="3350591at2759"/>
<evidence type="ECO:0000313" key="1">
    <source>
        <dbReference type="EMBL" id="EPS27173.1"/>
    </source>
</evidence>
<dbReference type="Pfam" id="PF12311">
    <property type="entry name" value="DUF3632"/>
    <property type="match status" value="1"/>
</dbReference>
<dbReference type="PANTHER" id="PTHR38797:SF6">
    <property type="match status" value="1"/>
</dbReference>